<evidence type="ECO:0000313" key="1">
    <source>
        <dbReference type="EMBL" id="AQW88995.1"/>
    </source>
</evidence>
<reference evidence="1" key="1">
    <citation type="submission" date="2017-02" db="EMBL/GenBank/DDBJ databases">
        <title>Genome sequence of Serratia marcescens phage BF.</title>
        <authorList>
            <person name="Casey E."/>
            <person name="Fitzgerald B."/>
            <person name="Mahony J."/>
            <person name="Lugli G."/>
            <person name="Ventura M."/>
            <person name="van Sinderen D."/>
        </authorList>
    </citation>
    <scope>NUCLEOTIDE SEQUENCE [LARGE SCALE GENOMIC DNA]</scope>
</reference>
<accession>A0A1S6UB63</accession>
<keyword evidence="2" id="KW-1185">Reference proteome</keyword>
<dbReference type="EMBL" id="KY630187">
    <property type="protein sequence ID" value="AQW88995.1"/>
    <property type="molecule type" value="Genomic_DNA"/>
</dbReference>
<gene>
    <name evidence="1" type="ORF">BF_0470</name>
</gene>
<proteinExistence type="predicted"/>
<dbReference type="Proteomes" id="UP000221837">
    <property type="component" value="Genome"/>
</dbReference>
<organism evidence="1 2">
    <name type="scientific">Serratia phage BF</name>
    <dbReference type="NCBI Taxonomy" id="1962671"/>
    <lineage>
        <taxon>Viruses</taxon>
        <taxon>Duplodnaviria</taxon>
        <taxon>Heunggongvirae</taxon>
        <taxon>Uroviricota</taxon>
        <taxon>Caudoviricetes</taxon>
        <taxon>Eneladusvirus</taxon>
        <taxon>Eneladusvirus BF</taxon>
    </lineage>
</organism>
<protein>
    <submittedName>
        <fullName evidence="1">Uncharacterized protein</fullName>
    </submittedName>
</protein>
<sequence length="145" mass="16264">MSSQVKATIEFVKSNSIENTREVESVSIVGKSKEALHSQVSSMIDTWVSTIKDDSGAVVFQCYLKNVKYNDINIASKPVLDASVLMTKDEMFDFISNNQVYITPDTRFWVDDEGNDVKITTTIQINNKSYDGMTLEDAILSYINS</sequence>
<name>A0A1S6UB63_9CAUD</name>
<dbReference type="OrthoDB" id="27449at10239"/>
<evidence type="ECO:0000313" key="2">
    <source>
        <dbReference type="Proteomes" id="UP000221837"/>
    </source>
</evidence>